<protein>
    <submittedName>
        <fullName evidence="3">Glycerophosphoryl diester phosphodiesterase</fullName>
        <ecNumber evidence="3">3.1.4.46</ecNumber>
    </submittedName>
</protein>
<dbReference type="CDD" id="cd08556">
    <property type="entry name" value="GDPD"/>
    <property type="match status" value="1"/>
</dbReference>
<dbReference type="InterPro" id="IPR030395">
    <property type="entry name" value="GP_PDE_dom"/>
</dbReference>
<dbReference type="SUPFAM" id="SSF51695">
    <property type="entry name" value="PLC-like phosphodiesterases"/>
    <property type="match status" value="1"/>
</dbReference>
<evidence type="ECO:0000256" key="1">
    <source>
        <dbReference type="ARBA" id="ARBA00022801"/>
    </source>
</evidence>
<keyword evidence="4" id="KW-1185">Reference proteome</keyword>
<dbReference type="GO" id="GO:0008889">
    <property type="term" value="F:glycerophosphodiester phosphodiesterase activity"/>
    <property type="evidence" value="ECO:0007669"/>
    <property type="project" value="UniProtKB-EC"/>
</dbReference>
<evidence type="ECO:0000259" key="2">
    <source>
        <dbReference type="PROSITE" id="PS51704"/>
    </source>
</evidence>
<evidence type="ECO:0000313" key="4">
    <source>
        <dbReference type="Proteomes" id="UP000579647"/>
    </source>
</evidence>
<dbReference type="RefSeq" id="WP_184366178.1">
    <property type="nucleotide sequence ID" value="NZ_BAAAKM010000016.1"/>
</dbReference>
<gene>
    <name evidence="3" type="ORF">HNR07_003950</name>
</gene>
<dbReference type="Gene3D" id="3.20.20.190">
    <property type="entry name" value="Phosphatidylinositol (PI) phosphodiesterase"/>
    <property type="match status" value="1"/>
</dbReference>
<dbReference type="EC" id="3.1.4.46" evidence="3"/>
<feature type="domain" description="GP-PDE" evidence="2">
    <location>
        <begin position="8"/>
        <end position="249"/>
    </location>
</feature>
<dbReference type="PROSITE" id="PS51704">
    <property type="entry name" value="GP_PDE"/>
    <property type="match status" value="1"/>
</dbReference>
<organism evidence="3 4">
    <name type="scientific">Nocardiopsis metallicus</name>
    <dbReference type="NCBI Taxonomy" id="179819"/>
    <lineage>
        <taxon>Bacteria</taxon>
        <taxon>Bacillati</taxon>
        <taxon>Actinomycetota</taxon>
        <taxon>Actinomycetes</taxon>
        <taxon>Streptosporangiales</taxon>
        <taxon>Nocardiopsidaceae</taxon>
        <taxon>Nocardiopsis</taxon>
    </lineage>
</organism>
<name>A0A840WBP6_9ACTN</name>
<reference evidence="3 4" key="1">
    <citation type="submission" date="2020-08" db="EMBL/GenBank/DDBJ databases">
        <title>Sequencing the genomes of 1000 actinobacteria strains.</title>
        <authorList>
            <person name="Klenk H.-P."/>
        </authorList>
    </citation>
    <scope>NUCLEOTIDE SEQUENCE [LARGE SCALE GENOMIC DNA]</scope>
    <source>
        <strain evidence="3 4">DSM 44598</strain>
    </source>
</reference>
<dbReference type="Pfam" id="PF03009">
    <property type="entry name" value="GDPD"/>
    <property type="match status" value="1"/>
</dbReference>
<keyword evidence="1 3" id="KW-0378">Hydrolase</keyword>
<sequence length="257" mass="26911">MSAVFGATAVIGHRGAGRGVVDGALENTPASFELAARTGADWIEIDVRRTADDRLVLFHNAALDDGRAIVDLTEEQCRAAGLAGLEEGLAAIPTELGLDVDVKTVMEDGVDAPARRTLSLVLPFLRREAKRRRMFVCSFDPGLLLGVREGAPGVATAWMPYVRNPADTAVPGAVGMGCPIVAVDARALGLSGENPRPGRRELEYTVETAHRAGLEMISWCPAPVDAARFARAGMDAVVVDDVPGAVAALKEATGSTG</sequence>
<dbReference type="PANTHER" id="PTHR22958:SF1">
    <property type="entry name" value="GLYCEROPHOSPHOCHOLINE PHOSPHODIESTERASE GPCPD1"/>
    <property type="match status" value="1"/>
</dbReference>
<dbReference type="InterPro" id="IPR051578">
    <property type="entry name" value="GDPD"/>
</dbReference>
<dbReference type="PANTHER" id="PTHR22958">
    <property type="entry name" value="GLYCEROPHOSPHORYL DIESTER PHOSPHODIESTERASE"/>
    <property type="match status" value="1"/>
</dbReference>
<dbReference type="EMBL" id="JACHDO010000001">
    <property type="protein sequence ID" value="MBB5492813.1"/>
    <property type="molecule type" value="Genomic_DNA"/>
</dbReference>
<dbReference type="Proteomes" id="UP000579647">
    <property type="component" value="Unassembled WGS sequence"/>
</dbReference>
<dbReference type="AlphaFoldDB" id="A0A840WBP6"/>
<dbReference type="GO" id="GO:0046475">
    <property type="term" value="P:glycerophospholipid catabolic process"/>
    <property type="evidence" value="ECO:0007669"/>
    <property type="project" value="TreeGrafter"/>
</dbReference>
<accession>A0A840WBP6</accession>
<proteinExistence type="predicted"/>
<evidence type="ECO:0000313" key="3">
    <source>
        <dbReference type="EMBL" id="MBB5492813.1"/>
    </source>
</evidence>
<comment type="caution">
    <text evidence="3">The sequence shown here is derived from an EMBL/GenBank/DDBJ whole genome shotgun (WGS) entry which is preliminary data.</text>
</comment>
<dbReference type="InterPro" id="IPR017946">
    <property type="entry name" value="PLC-like_Pdiesterase_TIM-brl"/>
</dbReference>